<reference evidence="1 2" key="1">
    <citation type="submission" date="2023-11" db="EMBL/GenBank/DDBJ databases">
        <title>Lentzea sokolovensis, sp. nov., Lentzea kristufkii, sp. nov., and Lentzea miocenensis, sp. nov., rare actinobacteria from Sokolov Coal Basin, Miocene lacustrine sediment, Czech Republic.</title>
        <authorList>
            <person name="Lara A."/>
            <person name="Kotroba L."/>
            <person name="Nouioui I."/>
            <person name="Neumann-Schaal M."/>
            <person name="Mast Y."/>
            <person name="Chronakova A."/>
        </authorList>
    </citation>
    <scope>NUCLEOTIDE SEQUENCE [LARGE SCALE GENOMIC DNA]</scope>
    <source>
        <strain evidence="1 2">BCCO 10_0798</strain>
    </source>
</reference>
<sequence>MTRTRCRAEGAEVTLRSKTMVLDFAGDCDGTDGAGLRLVAELPDAGGAEDGGTVVLEQNAATITQPGGEIRLAAREPLRFGDGPVDVEFVLPESPESTVLTVRGLVVRLERADS</sequence>
<accession>A0ABU4TR64</accession>
<evidence type="ECO:0000313" key="2">
    <source>
        <dbReference type="Proteomes" id="UP001271792"/>
    </source>
</evidence>
<keyword evidence="2" id="KW-1185">Reference proteome</keyword>
<protein>
    <submittedName>
        <fullName evidence="1">Uncharacterized protein</fullName>
    </submittedName>
</protein>
<name>A0ABU4TR64_9PSEU</name>
<dbReference type="EMBL" id="JAXAVV010000006">
    <property type="protein sequence ID" value="MDX8050534.1"/>
    <property type="molecule type" value="Genomic_DNA"/>
</dbReference>
<gene>
    <name evidence="1" type="ORF">SK571_14180</name>
</gene>
<evidence type="ECO:0000313" key="1">
    <source>
        <dbReference type="EMBL" id="MDX8050534.1"/>
    </source>
</evidence>
<comment type="caution">
    <text evidence="1">The sequence shown here is derived from an EMBL/GenBank/DDBJ whole genome shotgun (WGS) entry which is preliminary data.</text>
</comment>
<dbReference type="RefSeq" id="WP_319984511.1">
    <property type="nucleotide sequence ID" value="NZ_JAXAVV010000006.1"/>
</dbReference>
<dbReference type="Proteomes" id="UP001271792">
    <property type="component" value="Unassembled WGS sequence"/>
</dbReference>
<proteinExistence type="predicted"/>
<organism evidence="1 2">
    <name type="scientific">Lentzea kristufekii</name>
    <dbReference type="NCBI Taxonomy" id="3095430"/>
    <lineage>
        <taxon>Bacteria</taxon>
        <taxon>Bacillati</taxon>
        <taxon>Actinomycetota</taxon>
        <taxon>Actinomycetes</taxon>
        <taxon>Pseudonocardiales</taxon>
        <taxon>Pseudonocardiaceae</taxon>
        <taxon>Lentzea</taxon>
    </lineage>
</organism>